<dbReference type="Proteomes" id="UP000824037">
    <property type="component" value="Unassembled WGS sequence"/>
</dbReference>
<dbReference type="EMBL" id="DXBY01000137">
    <property type="protein sequence ID" value="HIZ35725.1"/>
    <property type="molecule type" value="Genomic_DNA"/>
</dbReference>
<proteinExistence type="predicted"/>
<accession>A0A9D2EE32</accession>
<reference evidence="1" key="2">
    <citation type="submission" date="2021-04" db="EMBL/GenBank/DDBJ databases">
        <authorList>
            <person name="Gilroy R."/>
        </authorList>
    </citation>
    <scope>NUCLEOTIDE SEQUENCE</scope>
    <source>
        <strain evidence="1">ChiGjej4B4-7305</strain>
    </source>
</reference>
<dbReference type="AlphaFoldDB" id="A0A9D2EE32"/>
<name>A0A9D2EE32_9MICO</name>
<evidence type="ECO:0000313" key="2">
    <source>
        <dbReference type="Proteomes" id="UP000824037"/>
    </source>
</evidence>
<organism evidence="1 2">
    <name type="scientific">Candidatus Ruania gallistercoris</name>
    <dbReference type="NCBI Taxonomy" id="2838746"/>
    <lineage>
        <taxon>Bacteria</taxon>
        <taxon>Bacillati</taxon>
        <taxon>Actinomycetota</taxon>
        <taxon>Actinomycetes</taxon>
        <taxon>Micrococcales</taxon>
        <taxon>Ruaniaceae</taxon>
        <taxon>Ruania</taxon>
    </lineage>
</organism>
<protein>
    <submittedName>
        <fullName evidence="1">Type IV toxin-antitoxin system AbiEi family antitoxin domain-containing protein</fullName>
    </submittedName>
</protein>
<comment type="caution">
    <text evidence="1">The sequence shown here is derived from an EMBL/GenBank/DDBJ whole genome shotgun (WGS) entry which is preliminary data.</text>
</comment>
<reference evidence="1" key="1">
    <citation type="journal article" date="2021" name="PeerJ">
        <title>Extensive microbial diversity within the chicken gut microbiome revealed by metagenomics and culture.</title>
        <authorList>
            <person name="Gilroy R."/>
            <person name="Ravi A."/>
            <person name="Getino M."/>
            <person name="Pursley I."/>
            <person name="Horton D.L."/>
            <person name="Alikhan N.F."/>
            <person name="Baker D."/>
            <person name="Gharbi K."/>
            <person name="Hall N."/>
            <person name="Watson M."/>
            <person name="Adriaenssens E.M."/>
            <person name="Foster-Nyarko E."/>
            <person name="Jarju S."/>
            <person name="Secka A."/>
            <person name="Antonio M."/>
            <person name="Oren A."/>
            <person name="Chaudhuri R.R."/>
            <person name="La Ragione R."/>
            <person name="Hildebrand F."/>
            <person name="Pallen M.J."/>
        </authorList>
    </citation>
    <scope>NUCLEOTIDE SEQUENCE</scope>
    <source>
        <strain evidence="1">ChiGjej4B4-7305</strain>
    </source>
</reference>
<sequence length="323" mass="35325">MCSDTTMGAFTDLESQLITFADAAEAGTASQLIRAHQAGSLIRIARGAYVPAALLADGSQAEREARRYRLTVLAAARRMWAPIFTGHSALALLGLPIVGAWPAEVYVVANRPHGTRRRGVVTVARRTEVPVTAVDGVAITSVEYSLIQVARHAPLLPALVAANAACFVPRFGGVPPLTTIEALWTEHERLMPYQGSRRVRRTLVRVTTKSESVLETVSDVAIESAGLAFPAKQAPLTLPSGRTVHLDYLWEDEGIGGEADGDTKYRQGDGAEQVIGEKWREDEVRDELRRLVRWGWQAAWQQTPLATKLLRAGVPRIRRPRTL</sequence>
<gene>
    <name evidence="1" type="ORF">H9815_08095</name>
</gene>
<evidence type="ECO:0000313" key="1">
    <source>
        <dbReference type="EMBL" id="HIZ35725.1"/>
    </source>
</evidence>